<dbReference type="GO" id="GO:0030314">
    <property type="term" value="C:junctional membrane complex"/>
    <property type="evidence" value="ECO:0007669"/>
    <property type="project" value="InterPro"/>
</dbReference>
<dbReference type="Proteomes" id="UP000887013">
    <property type="component" value="Unassembled WGS sequence"/>
</dbReference>
<dbReference type="SMART" id="SM00698">
    <property type="entry name" value="MORN"/>
    <property type="match status" value="3"/>
</dbReference>
<keyword evidence="8" id="KW-0256">Endoplasmic reticulum</keyword>
<dbReference type="OrthoDB" id="284854at2759"/>
<dbReference type="SUPFAM" id="SSF82185">
    <property type="entry name" value="Histone H3 K4-specific methyltransferase SET7/9 N-terminal domain"/>
    <property type="match status" value="1"/>
</dbReference>
<evidence type="ECO:0000313" key="12">
    <source>
        <dbReference type="Proteomes" id="UP000887013"/>
    </source>
</evidence>
<evidence type="ECO:0000256" key="7">
    <source>
        <dbReference type="ARBA" id="ARBA00022737"/>
    </source>
</evidence>
<evidence type="ECO:0000256" key="3">
    <source>
        <dbReference type="ARBA" id="ARBA00004236"/>
    </source>
</evidence>
<dbReference type="EMBL" id="BMAW01117810">
    <property type="protein sequence ID" value="GFT76902.1"/>
    <property type="molecule type" value="Genomic_DNA"/>
</dbReference>
<keyword evidence="12" id="KW-1185">Reference proteome</keyword>
<dbReference type="InterPro" id="IPR017191">
    <property type="entry name" value="Junctophilin"/>
</dbReference>
<evidence type="ECO:0000256" key="1">
    <source>
        <dbReference type="ARBA" id="ARBA00004163"/>
    </source>
</evidence>
<dbReference type="PANTHER" id="PTHR23085">
    <property type="entry name" value="GH28348P"/>
    <property type="match status" value="1"/>
</dbReference>
<dbReference type="Pfam" id="PF02493">
    <property type="entry name" value="MORN"/>
    <property type="match status" value="5"/>
</dbReference>
<reference evidence="11" key="1">
    <citation type="submission" date="2020-08" db="EMBL/GenBank/DDBJ databases">
        <title>Multicomponent nature underlies the extraordinary mechanical properties of spider dragline silk.</title>
        <authorList>
            <person name="Kono N."/>
            <person name="Nakamura H."/>
            <person name="Mori M."/>
            <person name="Yoshida Y."/>
            <person name="Ohtoshi R."/>
            <person name="Malay A.D."/>
            <person name="Moran D.A.P."/>
            <person name="Tomita M."/>
            <person name="Numata K."/>
            <person name="Arakawa K."/>
        </authorList>
    </citation>
    <scope>NUCLEOTIDE SEQUENCE</scope>
</reference>
<gene>
    <name evidence="11" type="primary">JPH1</name>
    <name evidence="11" type="ORF">NPIL_649301</name>
</gene>
<evidence type="ECO:0000256" key="4">
    <source>
        <dbReference type="ARBA" id="ARBA00008599"/>
    </source>
</evidence>
<accession>A0A8X6U499</accession>
<dbReference type="FunFam" id="2.20.110.10:FF:000013">
    <property type="entry name" value="Putative Junctophilin-1"/>
    <property type="match status" value="1"/>
</dbReference>
<organism evidence="11 12">
    <name type="scientific">Nephila pilipes</name>
    <name type="common">Giant wood spider</name>
    <name type="synonym">Nephila maculata</name>
    <dbReference type="NCBI Taxonomy" id="299642"/>
    <lineage>
        <taxon>Eukaryota</taxon>
        <taxon>Metazoa</taxon>
        <taxon>Ecdysozoa</taxon>
        <taxon>Arthropoda</taxon>
        <taxon>Chelicerata</taxon>
        <taxon>Arachnida</taxon>
        <taxon>Araneae</taxon>
        <taxon>Araneomorphae</taxon>
        <taxon>Entelegynae</taxon>
        <taxon>Araneoidea</taxon>
        <taxon>Nephilidae</taxon>
        <taxon>Nephila</taxon>
    </lineage>
</organism>
<name>A0A8X6U499_NEPPI</name>
<sequence>MSASTPQGGGRFDFDDGGTYAGGWLEGKAHGHGVCTGPKGQGEYAGTWAQGFEVCGVYSWPQGGTYEGEWSAGRRHGLGVETRGRWIYRGEWTEGLKGRYGVRQSVASAAKYNGTWANGLQDGYGSETYADGGESPLFAPFVFGREMNLSVDSIQIICLLLIPLFKYKRKVFQHSILQSHLLTIIRKEFY</sequence>
<keyword evidence="10" id="KW-0472">Membrane</keyword>
<dbReference type="Gene3D" id="2.20.110.10">
    <property type="entry name" value="Histone H3 K4-specific methyltransferase SET7/9 N-terminal domain"/>
    <property type="match status" value="2"/>
</dbReference>
<evidence type="ECO:0000256" key="9">
    <source>
        <dbReference type="ARBA" id="ARBA00022989"/>
    </source>
</evidence>
<dbReference type="AlphaFoldDB" id="A0A8X6U499"/>
<dbReference type="InterPro" id="IPR003409">
    <property type="entry name" value="MORN"/>
</dbReference>
<evidence type="ECO:0000256" key="6">
    <source>
        <dbReference type="ARBA" id="ARBA00022692"/>
    </source>
</evidence>
<evidence type="ECO:0000256" key="8">
    <source>
        <dbReference type="ARBA" id="ARBA00022824"/>
    </source>
</evidence>
<keyword evidence="7" id="KW-0677">Repeat</keyword>
<evidence type="ECO:0000313" key="11">
    <source>
        <dbReference type="EMBL" id="GFT76902.1"/>
    </source>
</evidence>
<comment type="subcellular location">
    <subcellularLocation>
        <location evidence="3">Cell membrane</location>
    </subcellularLocation>
    <subcellularLocation>
        <location evidence="2">Endomembrane system</location>
        <topology evidence="2">Peripheral membrane protein</topology>
    </subcellularLocation>
    <subcellularLocation>
        <location evidence="1">Endoplasmic reticulum membrane</location>
        <topology evidence="1">Single-pass type IV membrane protein</topology>
    </subcellularLocation>
</comment>
<keyword evidence="6" id="KW-0812">Transmembrane</keyword>
<evidence type="ECO:0000256" key="2">
    <source>
        <dbReference type="ARBA" id="ARBA00004184"/>
    </source>
</evidence>
<keyword evidence="9" id="KW-1133">Transmembrane helix</keyword>
<dbReference type="GO" id="GO:0005789">
    <property type="term" value="C:endoplasmic reticulum membrane"/>
    <property type="evidence" value="ECO:0007669"/>
    <property type="project" value="UniProtKB-SubCell"/>
</dbReference>
<dbReference type="GO" id="GO:0005886">
    <property type="term" value="C:plasma membrane"/>
    <property type="evidence" value="ECO:0007669"/>
    <property type="project" value="UniProtKB-SubCell"/>
</dbReference>
<keyword evidence="5" id="KW-1003">Cell membrane</keyword>
<comment type="similarity">
    <text evidence="4">Belongs to the junctophilin family.</text>
</comment>
<evidence type="ECO:0000256" key="10">
    <source>
        <dbReference type="ARBA" id="ARBA00023136"/>
    </source>
</evidence>
<comment type="caution">
    <text evidence="11">The sequence shown here is derived from an EMBL/GenBank/DDBJ whole genome shotgun (WGS) entry which is preliminary data.</text>
</comment>
<dbReference type="PANTHER" id="PTHR23085:SF16">
    <property type="entry name" value="GH28348P"/>
    <property type="match status" value="1"/>
</dbReference>
<evidence type="ECO:0000256" key="5">
    <source>
        <dbReference type="ARBA" id="ARBA00022475"/>
    </source>
</evidence>
<protein>
    <submittedName>
        <fullName evidence="11">Junctophilin-1</fullName>
    </submittedName>
</protein>
<proteinExistence type="inferred from homology"/>